<evidence type="ECO:0000313" key="2">
    <source>
        <dbReference type="Proteomes" id="UP000821845"/>
    </source>
</evidence>
<organism evidence="1 2">
    <name type="scientific">Hyalomma asiaticum</name>
    <name type="common">Tick</name>
    <dbReference type="NCBI Taxonomy" id="266040"/>
    <lineage>
        <taxon>Eukaryota</taxon>
        <taxon>Metazoa</taxon>
        <taxon>Ecdysozoa</taxon>
        <taxon>Arthropoda</taxon>
        <taxon>Chelicerata</taxon>
        <taxon>Arachnida</taxon>
        <taxon>Acari</taxon>
        <taxon>Parasitiformes</taxon>
        <taxon>Ixodida</taxon>
        <taxon>Ixodoidea</taxon>
        <taxon>Ixodidae</taxon>
        <taxon>Hyalomminae</taxon>
        <taxon>Hyalomma</taxon>
    </lineage>
</organism>
<evidence type="ECO:0000313" key="1">
    <source>
        <dbReference type="EMBL" id="KAH6946086.1"/>
    </source>
</evidence>
<sequence length="221" mass="24391">MRSHRSAPLRSLPSSSRRPEPVAAVLVKRNVTVAQRELECVTIPPVFVELIPKRGRGLFILNVYSKPTLQHRFGELLRRASAAANGEPLLVAVDFNAPHGAWGYTRETPKGKRLWEDSQDQRLELIANPADPTRRGNSVSADTLPDLAFVSNVTVASWQNTQEDLGSDHSLIEIAVDTGPSICGTHSEGKGRKLKIVQWDAFRKKRAEGGRGDEPITDIDE</sequence>
<protein>
    <submittedName>
        <fullName evidence="1">Uncharacterized protein</fullName>
    </submittedName>
</protein>
<gene>
    <name evidence="1" type="ORF">HPB50_011599</name>
</gene>
<keyword evidence="2" id="KW-1185">Reference proteome</keyword>
<reference evidence="1" key="1">
    <citation type="submission" date="2020-05" db="EMBL/GenBank/DDBJ databases">
        <title>Large-scale comparative analyses of tick genomes elucidate their genetic diversity and vector capacities.</title>
        <authorList>
            <person name="Jia N."/>
            <person name="Wang J."/>
            <person name="Shi W."/>
            <person name="Du L."/>
            <person name="Sun Y."/>
            <person name="Zhan W."/>
            <person name="Jiang J."/>
            <person name="Wang Q."/>
            <person name="Zhang B."/>
            <person name="Ji P."/>
            <person name="Sakyi L.B."/>
            <person name="Cui X."/>
            <person name="Yuan T."/>
            <person name="Jiang B."/>
            <person name="Yang W."/>
            <person name="Lam T.T.-Y."/>
            <person name="Chang Q."/>
            <person name="Ding S."/>
            <person name="Wang X."/>
            <person name="Zhu J."/>
            <person name="Ruan X."/>
            <person name="Zhao L."/>
            <person name="Wei J."/>
            <person name="Que T."/>
            <person name="Du C."/>
            <person name="Cheng J."/>
            <person name="Dai P."/>
            <person name="Han X."/>
            <person name="Huang E."/>
            <person name="Gao Y."/>
            <person name="Liu J."/>
            <person name="Shao H."/>
            <person name="Ye R."/>
            <person name="Li L."/>
            <person name="Wei W."/>
            <person name="Wang X."/>
            <person name="Wang C."/>
            <person name="Yang T."/>
            <person name="Huo Q."/>
            <person name="Li W."/>
            <person name="Guo W."/>
            <person name="Chen H."/>
            <person name="Zhou L."/>
            <person name="Ni X."/>
            <person name="Tian J."/>
            <person name="Zhou Y."/>
            <person name="Sheng Y."/>
            <person name="Liu T."/>
            <person name="Pan Y."/>
            <person name="Xia L."/>
            <person name="Li J."/>
            <person name="Zhao F."/>
            <person name="Cao W."/>
        </authorList>
    </citation>
    <scope>NUCLEOTIDE SEQUENCE</scope>
    <source>
        <strain evidence="1">Hyas-2018</strain>
    </source>
</reference>
<dbReference type="EMBL" id="CM023481">
    <property type="protein sequence ID" value="KAH6946086.1"/>
    <property type="molecule type" value="Genomic_DNA"/>
</dbReference>
<proteinExistence type="predicted"/>
<dbReference type="Proteomes" id="UP000821845">
    <property type="component" value="Chromosome 1"/>
</dbReference>
<accession>A0ACB7TIZ8</accession>
<comment type="caution">
    <text evidence="1">The sequence shown here is derived from an EMBL/GenBank/DDBJ whole genome shotgun (WGS) entry which is preliminary data.</text>
</comment>
<name>A0ACB7TIZ8_HYAAI</name>